<feature type="chain" id="PRO_5021340103" evidence="1">
    <location>
        <begin position="26"/>
        <end position="93"/>
    </location>
</feature>
<gene>
    <name evidence="2" type="ORF">AVEN_258638_1</name>
</gene>
<organism evidence="2 3">
    <name type="scientific">Araneus ventricosus</name>
    <name type="common">Orbweaver spider</name>
    <name type="synonym">Epeira ventricosa</name>
    <dbReference type="NCBI Taxonomy" id="182803"/>
    <lineage>
        <taxon>Eukaryota</taxon>
        <taxon>Metazoa</taxon>
        <taxon>Ecdysozoa</taxon>
        <taxon>Arthropoda</taxon>
        <taxon>Chelicerata</taxon>
        <taxon>Arachnida</taxon>
        <taxon>Araneae</taxon>
        <taxon>Araneomorphae</taxon>
        <taxon>Entelegynae</taxon>
        <taxon>Araneoidea</taxon>
        <taxon>Araneidae</taxon>
        <taxon>Araneus</taxon>
    </lineage>
</organism>
<evidence type="ECO:0000313" key="2">
    <source>
        <dbReference type="EMBL" id="GBO46119.1"/>
    </source>
</evidence>
<comment type="caution">
    <text evidence="2">The sequence shown here is derived from an EMBL/GenBank/DDBJ whole genome shotgun (WGS) entry which is preliminary data.</text>
</comment>
<dbReference type="AlphaFoldDB" id="A0A4Y2XAC5"/>
<keyword evidence="1" id="KW-0732">Signal</keyword>
<dbReference type="EMBL" id="BGPR01073579">
    <property type="protein sequence ID" value="GBO46119.1"/>
    <property type="molecule type" value="Genomic_DNA"/>
</dbReference>
<proteinExistence type="predicted"/>
<feature type="signal peptide" evidence="1">
    <location>
        <begin position="1"/>
        <end position="25"/>
    </location>
</feature>
<sequence length="93" mass="10364">MKEGSFFIHDFACCLLTFLISGVPAFKEAKLFSVPAILDGTLLQVFEIVEDWDLFENISALCFDTTTSNIEWKNGERVVCFSVSNPRFDSGSG</sequence>
<reference evidence="2 3" key="1">
    <citation type="journal article" date="2019" name="Sci. Rep.">
        <title>Orb-weaving spider Araneus ventricosus genome elucidates the spidroin gene catalogue.</title>
        <authorList>
            <person name="Kono N."/>
            <person name="Nakamura H."/>
            <person name="Ohtoshi R."/>
            <person name="Moran D.A.P."/>
            <person name="Shinohara A."/>
            <person name="Yoshida Y."/>
            <person name="Fujiwara M."/>
            <person name="Mori M."/>
            <person name="Tomita M."/>
            <person name="Arakawa K."/>
        </authorList>
    </citation>
    <scope>NUCLEOTIDE SEQUENCE [LARGE SCALE GENOMIC DNA]</scope>
</reference>
<dbReference type="Proteomes" id="UP000499080">
    <property type="component" value="Unassembled WGS sequence"/>
</dbReference>
<accession>A0A4Y2XAC5</accession>
<protein>
    <submittedName>
        <fullName evidence="2">Uncharacterized protein</fullName>
    </submittedName>
</protein>
<evidence type="ECO:0000313" key="3">
    <source>
        <dbReference type="Proteomes" id="UP000499080"/>
    </source>
</evidence>
<keyword evidence="3" id="KW-1185">Reference proteome</keyword>
<name>A0A4Y2XAC5_ARAVE</name>
<evidence type="ECO:0000256" key="1">
    <source>
        <dbReference type="SAM" id="SignalP"/>
    </source>
</evidence>